<dbReference type="PROSITE" id="PS51257">
    <property type="entry name" value="PROKAR_LIPOPROTEIN"/>
    <property type="match status" value="1"/>
</dbReference>
<evidence type="ECO:0000313" key="1">
    <source>
        <dbReference type="EMBL" id="ANF26939.1"/>
    </source>
</evidence>
<evidence type="ECO:0000313" key="2">
    <source>
        <dbReference type="Proteomes" id="UP000077787"/>
    </source>
</evidence>
<reference evidence="1 2" key="1">
    <citation type="submission" date="2016-05" db="EMBL/GenBank/DDBJ databases">
        <title>Genome sequence of Pseudomonas stutzeri 273 and identification of the exopolysaccharide biosynthesis locus.</title>
        <authorList>
            <person name="Wu S."/>
            <person name="Sun C."/>
        </authorList>
    </citation>
    <scope>NUCLEOTIDE SEQUENCE [LARGE SCALE GENOMIC DNA]</scope>
    <source>
        <strain evidence="1 2">273</strain>
    </source>
</reference>
<dbReference type="AlphaFoldDB" id="A0A172WUM1"/>
<gene>
    <name evidence="1" type="ORF">PS273GM_18260</name>
</gene>
<evidence type="ECO:0008006" key="3">
    <source>
        <dbReference type="Google" id="ProtNLM"/>
    </source>
</evidence>
<dbReference type="EMBL" id="CP015641">
    <property type="protein sequence ID" value="ANF26939.1"/>
    <property type="molecule type" value="Genomic_DNA"/>
</dbReference>
<protein>
    <recommendedName>
        <fullName evidence="3">Lipoprotein</fullName>
    </recommendedName>
</protein>
<proteinExistence type="predicted"/>
<dbReference type="Proteomes" id="UP000077787">
    <property type="component" value="Chromosome"/>
</dbReference>
<organism evidence="1 2">
    <name type="scientific">Stutzerimonas stutzeri</name>
    <name type="common">Pseudomonas stutzeri</name>
    <dbReference type="NCBI Taxonomy" id="316"/>
    <lineage>
        <taxon>Bacteria</taxon>
        <taxon>Pseudomonadati</taxon>
        <taxon>Pseudomonadota</taxon>
        <taxon>Gammaproteobacteria</taxon>
        <taxon>Pseudomonadales</taxon>
        <taxon>Pseudomonadaceae</taxon>
        <taxon>Stutzerimonas</taxon>
    </lineage>
</organism>
<name>A0A172WUM1_STUST</name>
<accession>A0A172WUM1</accession>
<sequence>MRLHMHRSGPRSLALKWLTPLAALLLTACGDPAPGEGVKKPMMSGPPPEVVGAREAVGTPDIPTIDPQTLDAAEIEKVLGAGPRCLFAYTAESPPVVALRVTGDNAGQGVVKVHGRLVKLAAQRAEAGGFALSADGMSVKIQPADAGDEARPTELREADMLFELEQGLRVGYRGWYRCTTP</sequence>